<reference evidence="1 2" key="1">
    <citation type="submission" date="2018-10" db="EMBL/GenBank/DDBJ databases">
        <authorList>
            <consortium name="Pathogen Informatics"/>
        </authorList>
    </citation>
    <scope>NUCLEOTIDE SEQUENCE [LARGE SCALE GENOMIC DNA]</scope>
</reference>
<protein>
    <submittedName>
        <fullName evidence="1">Uncharacterized protein</fullName>
    </submittedName>
</protein>
<sequence length="202" mass="22797">MRATEAEIVADCCKELEEEAAKASGKIKGPVAESATTKPSAVAAAAATSKTTVERFFEDDRLPNAVGDGEDRVVELTDLARRVAETRRMHFDPEKQAANPRLFLLPVTNEKDHILACEYRLEACLLSTQQLSRLTGEVPFGCPSYLQCAHLLQEAIFSTPRQHMMPDLTEIRWFEFARQTWQSIATSPLFIDYYRLWMNNTL</sequence>
<dbReference type="EMBL" id="UXSR01006283">
    <property type="protein sequence ID" value="VDD84402.1"/>
    <property type="molecule type" value="Genomic_DNA"/>
</dbReference>
<proteinExistence type="predicted"/>
<dbReference type="Proteomes" id="UP000267029">
    <property type="component" value="Unassembled WGS sequence"/>
</dbReference>
<accession>A0A0R3UR99</accession>
<dbReference type="STRING" id="53468.A0A0R3UR99"/>
<dbReference type="AlphaFoldDB" id="A0A0R3UR99"/>
<evidence type="ECO:0000313" key="1">
    <source>
        <dbReference type="EMBL" id="VDD84402.1"/>
    </source>
</evidence>
<dbReference type="OrthoDB" id="6276162at2759"/>
<name>A0A0R3UR99_MESCO</name>
<keyword evidence="2" id="KW-1185">Reference proteome</keyword>
<gene>
    <name evidence="1" type="ORF">MCOS_LOCUS10405</name>
</gene>
<evidence type="ECO:0000313" key="2">
    <source>
        <dbReference type="Proteomes" id="UP000267029"/>
    </source>
</evidence>
<organism evidence="1 2">
    <name type="scientific">Mesocestoides corti</name>
    <name type="common">Flatworm</name>
    <dbReference type="NCBI Taxonomy" id="53468"/>
    <lineage>
        <taxon>Eukaryota</taxon>
        <taxon>Metazoa</taxon>
        <taxon>Spiralia</taxon>
        <taxon>Lophotrochozoa</taxon>
        <taxon>Platyhelminthes</taxon>
        <taxon>Cestoda</taxon>
        <taxon>Eucestoda</taxon>
        <taxon>Cyclophyllidea</taxon>
        <taxon>Mesocestoididae</taxon>
        <taxon>Mesocestoides</taxon>
    </lineage>
</organism>